<keyword evidence="10" id="KW-1185">Reference proteome</keyword>
<feature type="region of interest" description="Disordered" evidence="5">
    <location>
        <begin position="43"/>
        <end position="66"/>
    </location>
</feature>
<dbReference type="SMART" id="SM00062">
    <property type="entry name" value="PBPb"/>
    <property type="match status" value="1"/>
</dbReference>
<dbReference type="EMBL" id="VJWX01000227">
    <property type="protein sequence ID" value="TVT44437.1"/>
    <property type="molecule type" value="Genomic_DNA"/>
</dbReference>
<dbReference type="Proteomes" id="UP000320011">
    <property type="component" value="Unassembled WGS sequence"/>
</dbReference>
<evidence type="ECO:0000256" key="5">
    <source>
        <dbReference type="SAM" id="MobiDB-lite"/>
    </source>
</evidence>
<dbReference type="Pfam" id="PF00497">
    <property type="entry name" value="SBP_bac_3"/>
    <property type="match status" value="1"/>
</dbReference>
<feature type="signal peptide" evidence="6">
    <location>
        <begin position="1"/>
        <end position="33"/>
    </location>
</feature>
<comment type="similarity">
    <text evidence="2 4">Belongs to the bacterial solute-binding protein 3 family.</text>
</comment>
<dbReference type="PROSITE" id="PS01039">
    <property type="entry name" value="SBP_BACTERIAL_3"/>
    <property type="match status" value="1"/>
</dbReference>
<feature type="domain" description="Ionotropic glutamate receptor C-terminal" evidence="8">
    <location>
        <begin position="87"/>
        <end position="313"/>
    </location>
</feature>
<dbReference type="SUPFAM" id="SSF53850">
    <property type="entry name" value="Periplasmic binding protein-like II"/>
    <property type="match status" value="1"/>
</dbReference>
<evidence type="ECO:0000313" key="10">
    <source>
        <dbReference type="Proteomes" id="UP000320011"/>
    </source>
</evidence>
<evidence type="ECO:0000259" key="8">
    <source>
        <dbReference type="SMART" id="SM00079"/>
    </source>
</evidence>
<dbReference type="PANTHER" id="PTHR35936">
    <property type="entry name" value="MEMBRANE-BOUND LYTIC MUREIN TRANSGLYCOSYLASE F"/>
    <property type="match status" value="1"/>
</dbReference>
<comment type="caution">
    <text evidence="9">The sequence shown here is derived from an EMBL/GenBank/DDBJ whole genome shotgun (WGS) entry which is preliminary data.</text>
</comment>
<protein>
    <submittedName>
        <fullName evidence="9">ABC transporter substrate-binding protein</fullName>
    </submittedName>
</protein>
<dbReference type="CDD" id="cd01004">
    <property type="entry name" value="PBP2_MidA_like"/>
    <property type="match status" value="1"/>
</dbReference>
<proteinExistence type="inferred from homology"/>
<feature type="domain" description="Solute-binding protein family 3/N-terminal" evidence="7">
    <location>
        <begin position="87"/>
        <end position="314"/>
    </location>
</feature>
<evidence type="ECO:0000256" key="1">
    <source>
        <dbReference type="ARBA" id="ARBA00004196"/>
    </source>
</evidence>
<dbReference type="GO" id="GO:0016020">
    <property type="term" value="C:membrane"/>
    <property type="evidence" value="ECO:0007669"/>
    <property type="project" value="InterPro"/>
</dbReference>
<dbReference type="InterPro" id="IPR018313">
    <property type="entry name" value="SBP_3_CS"/>
</dbReference>
<dbReference type="InterPro" id="IPR001320">
    <property type="entry name" value="Iontro_rcpt_C"/>
</dbReference>
<organism evidence="9 10">
    <name type="scientific">Amycolatopsis rhizosphaerae</name>
    <dbReference type="NCBI Taxonomy" id="2053003"/>
    <lineage>
        <taxon>Bacteria</taxon>
        <taxon>Bacillati</taxon>
        <taxon>Actinomycetota</taxon>
        <taxon>Actinomycetes</taxon>
        <taxon>Pseudonocardiales</taxon>
        <taxon>Pseudonocardiaceae</taxon>
        <taxon>Amycolatopsis</taxon>
    </lineage>
</organism>
<comment type="subcellular location">
    <subcellularLocation>
        <location evidence="1">Cell envelope</location>
    </subcellularLocation>
</comment>
<dbReference type="AlphaFoldDB" id="A0A558C6W6"/>
<dbReference type="Gene3D" id="3.40.190.10">
    <property type="entry name" value="Periplasmic binding protein-like II"/>
    <property type="match status" value="2"/>
</dbReference>
<reference evidence="9 10" key="1">
    <citation type="submission" date="2019-07" db="EMBL/GenBank/DDBJ databases">
        <authorList>
            <person name="Duangmal K."/>
            <person name="Teo W.F.A."/>
        </authorList>
    </citation>
    <scope>NUCLEOTIDE SEQUENCE [LARGE SCALE GENOMIC DNA]</scope>
    <source>
        <strain evidence="9 10">TBRC 6029</strain>
    </source>
</reference>
<feature type="compositionally biased region" description="Low complexity" evidence="5">
    <location>
        <begin position="49"/>
        <end position="62"/>
    </location>
</feature>
<accession>A0A558C6W6</accession>
<keyword evidence="3 6" id="KW-0732">Signal</keyword>
<dbReference type="PANTHER" id="PTHR35936:SF17">
    <property type="entry name" value="ARGININE-BINDING EXTRACELLULAR PROTEIN ARTP"/>
    <property type="match status" value="1"/>
</dbReference>
<dbReference type="GO" id="GO:0015276">
    <property type="term" value="F:ligand-gated monoatomic ion channel activity"/>
    <property type="evidence" value="ECO:0007669"/>
    <property type="project" value="InterPro"/>
</dbReference>
<evidence type="ECO:0000313" key="9">
    <source>
        <dbReference type="EMBL" id="TVT44437.1"/>
    </source>
</evidence>
<evidence type="ECO:0000256" key="6">
    <source>
        <dbReference type="SAM" id="SignalP"/>
    </source>
</evidence>
<sequence length="327" mass="33737">MRELGRYDLLGVTNVARATHLKALALLPAFALAGATMACGAGGNGSGGTTTQPSSSSTAAAAQQIPTETKDEKLAAMVPTTISADGKIVVGQDQTYPPNEFVDANGKVTGFDVDLGNAVAQKLGLTMEYQNADFSGILAGLAAGKYELAISSFTVNAERTATVDMVSYYKAGTSLGVLKGNPDHLTPDTLCGKNLAVQKGTVQVDDATKRSQDCTAAGKPAINIQQFQAQTDVNLQVQTKRSDAMLADSPVVDYAVKQTDGAVEVVGQPYDTAPYGIALKKGQGSYAQAVQGAVQAIIEDGTYAKILAKWGLNTAGAITKAELNPAG</sequence>
<feature type="chain" id="PRO_5039036428" evidence="6">
    <location>
        <begin position="34"/>
        <end position="327"/>
    </location>
</feature>
<dbReference type="InterPro" id="IPR001638">
    <property type="entry name" value="Solute-binding_3/MltF_N"/>
</dbReference>
<evidence type="ECO:0000259" key="7">
    <source>
        <dbReference type="SMART" id="SM00062"/>
    </source>
</evidence>
<dbReference type="SMART" id="SM00079">
    <property type="entry name" value="PBPe"/>
    <property type="match status" value="1"/>
</dbReference>
<dbReference type="GO" id="GO:0030313">
    <property type="term" value="C:cell envelope"/>
    <property type="evidence" value="ECO:0007669"/>
    <property type="project" value="UniProtKB-SubCell"/>
</dbReference>
<evidence type="ECO:0000256" key="2">
    <source>
        <dbReference type="ARBA" id="ARBA00010333"/>
    </source>
</evidence>
<gene>
    <name evidence="9" type="ORF">FNH05_21380</name>
</gene>
<reference evidence="9 10" key="2">
    <citation type="submission" date="2019-08" db="EMBL/GenBank/DDBJ databases">
        <title>Amycolatopsis acidicola sp. nov., isolated from peat swamp forest soil.</title>
        <authorList>
            <person name="Srisuk N."/>
        </authorList>
    </citation>
    <scope>NUCLEOTIDE SEQUENCE [LARGE SCALE GENOMIC DNA]</scope>
    <source>
        <strain evidence="9 10">TBRC 6029</strain>
    </source>
</reference>
<evidence type="ECO:0000256" key="3">
    <source>
        <dbReference type="ARBA" id="ARBA00022729"/>
    </source>
</evidence>
<dbReference type="OrthoDB" id="4633994at2"/>
<name>A0A558C6W6_9PSEU</name>
<evidence type="ECO:0000256" key="4">
    <source>
        <dbReference type="RuleBase" id="RU003744"/>
    </source>
</evidence>